<dbReference type="Pfam" id="PF02128">
    <property type="entry name" value="Peptidase_M36"/>
    <property type="match status" value="1"/>
</dbReference>
<organism evidence="12 13">
    <name type="scientific">Scleroderma citrinum Foug A</name>
    <dbReference type="NCBI Taxonomy" id="1036808"/>
    <lineage>
        <taxon>Eukaryota</taxon>
        <taxon>Fungi</taxon>
        <taxon>Dikarya</taxon>
        <taxon>Basidiomycota</taxon>
        <taxon>Agaricomycotina</taxon>
        <taxon>Agaricomycetes</taxon>
        <taxon>Agaricomycetidae</taxon>
        <taxon>Boletales</taxon>
        <taxon>Sclerodermatineae</taxon>
        <taxon>Sclerodermataceae</taxon>
        <taxon>Scleroderma</taxon>
    </lineage>
</organism>
<reference evidence="13" key="2">
    <citation type="submission" date="2015-01" db="EMBL/GenBank/DDBJ databases">
        <title>Evolutionary Origins and Diversification of the Mycorrhizal Mutualists.</title>
        <authorList>
            <consortium name="DOE Joint Genome Institute"/>
            <consortium name="Mycorrhizal Genomics Consortium"/>
            <person name="Kohler A."/>
            <person name="Kuo A."/>
            <person name="Nagy L.G."/>
            <person name="Floudas D."/>
            <person name="Copeland A."/>
            <person name="Barry K.W."/>
            <person name="Cichocki N."/>
            <person name="Veneault-Fourrey C."/>
            <person name="LaButti K."/>
            <person name="Lindquist E.A."/>
            <person name="Lipzen A."/>
            <person name="Lundell T."/>
            <person name="Morin E."/>
            <person name="Murat C."/>
            <person name="Riley R."/>
            <person name="Ohm R."/>
            <person name="Sun H."/>
            <person name="Tunlid A."/>
            <person name="Henrissat B."/>
            <person name="Grigoriev I.V."/>
            <person name="Hibbett D.S."/>
            <person name="Martin F."/>
        </authorList>
    </citation>
    <scope>NUCLEOTIDE SEQUENCE [LARGE SCALE GENOMIC DNA]</scope>
    <source>
        <strain evidence="13">Foug A</strain>
    </source>
</reference>
<proteinExistence type="inferred from homology"/>
<keyword evidence="8 11" id="KW-0862">Zinc</keyword>
<dbReference type="InterPro" id="IPR050371">
    <property type="entry name" value="Fungal_virulence_M36"/>
</dbReference>
<feature type="non-terminal residue" evidence="12">
    <location>
        <position position="1"/>
    </location>
</feature>
<dbReference type="PANTHER" id="PTHR33478:SF1">
    <property type="entry name" value="EXTRACELLULAR METALLOPROTEINASE MEP"/>
    <property type="match status" value="1"/>
</dbReference>
<dbReference type="Proteomes" id="UP000053989">
    <property type="component" value="Unassembled WGS sequence"/>
</dbReference>
<evidence type="ECO:0000313" key="12">
    <source>
        <dbReference type="EMBL" id="KIM63169.1"/>
    </source>
</evidence>
<keyword evidence="7 11" id="KW-0378">Hydrolase</keyword>
<dbReference type="InParanoid" id="A0A0C3E3Z3"/>
<dbReference type="InterPro" id="IPR001842">
    <property type="entry name" value="Peptidase_M36"/>
</dbReference>
<reference evidence="12 13" key="1">
    <citation type="submission" date="2014-04" db="EMBL/GenBank/DDBJ databases">
        <authorList>
            <consortium name="DOE Joint Genome Institute"/>
            <person name="Kuo A."/>
            <person name="Kohler A."/>
            <person name="Nagy L.G."/>
            <person name="Floudas D."/>
            <person name="Copeland A."/>
            <person name="Barry K.W."/>
            <person name="Cichocki N."/>
            <person name="Veneault-Fourrey C."/>
            <person name="LaButti K."/>
            <person name="Lindquist E.A."/>
            <person name="Lipzen A."/>
            <person name="Lundell T."/>
            <person name="Morin E."/>
            <person name="Murat C."/>
            <person name="Sun H."/>
            <person name="Tunlid A."/>
            <person name="Henrissat B."/>
            <person name="Grigoriev I.V."/>
            <person name="Hibbett D.S."/>
            <person name="Martin F."/>
            <person name="Nordberg H.P."/>
            <person name="Cantor M.N."/>
            <person name="Hua S.X."/>
        </authorList>
    </citation>
    <scope>NUCLEOTIDE SEQUENCE [LARGE SCALE GENOMIC DNA]</scope>
    <source>
        <strain evidence="12 13">Foug A</strain>
    </source>
</reference>
<evidence type="ECO:0000256" key="11">
    <source>
        <dbReference type="RuleBase" id="RU364017"/>
    </source>
</evidence>
<keyword evidence="13" id="KW-1185">Reference proteome</keyword>
<name>A0A0C3E3Z3_9AGAM</name>
<keyword evidence="5 11" id="KW-0645">Protease</keyword>
<dbReference type="AlphaFoldDB" id="A0A0C3E3Z3"/>
<dbReference type="GO" id="GO:0006508">
    <property type="term" value="P:proteolysis"/>
    <property type="evidence" value="ECO:0007669"/>
    <property type="project" value="UniProtKB-KW"/>
</dbReference>
<dbReference type="SUPFAM" id="SSF55486">
    <property type="entry name" value="Metalloproteases ('zincins'), catalytic domain"/>
    <property type="match status" value="1"/>
</dbReference>
<keyword evidence="10 11" id="KW-0865">Zymogen</keyword>
<dbReference type="Gene3D" id="1.10.390.10">
    <property type="entry name" value="Neutral Protease Domain 2"/>
    <property type="match status" value="1"/>
</dbReference>
<dbReference type="GO" id="GO:0008270">
    <property type="term" value="F:zinc ion binding"/>
    <property type="evidence" value="ECO:0007669"/>
    <property type="project" value="InterPro"/>
</dbReference>
<protein>
    <recommendedName>
        <fullName evidence="11">Extracellular metalloproteinase</fullName>
        <ecNumber evidence="11">3.4.24.-</ecNumber>
    </recommendedName>
    <alternativeName>
        <fullName evidence="11">Fungalysin</fullName>
    </alternativeName>
</protein>
<comment type="similarity">
    <text evidence="3 11">Belongs to the peptidase M36 family.</text>
</comment>
<evidence type="ECO:0000256" key="3">
    <source>
        <dbReference type="ARBA" id="ARBA00006006"/>
    </source>
</evidence>
<dbReference type="GO" id="GO:0005615">
    <property type="term" value="C:extracellular space"/>
    <property type="evidence" value="ECO:0007669"/>
    <property type="project" value="InterPro"/>
</dbReference>
<evidence type="ECO:0000256" key="6">
    <source>
        <dbReference type="ARBA" id="ARBA00022723"/>
    </source>
</evidence>
<evidence type="ECO:0000256" key="10">
    <source>
        <dbReference type="ARBA" id="ARBA00023145"/>
    </source>
</evidence>
<accession>A0A0C3E3Z3</accession>
<dbReference type="HOGENOM" id="CLU_2243065_0_0_1"/>
<gene>
    <name evidence="12" type="ORF">SCLCIDRAFT_118156</name>
</gene>
<evidence type="ECO:0000256" key="1">
    <source>
        <dbReference type="ARBA" id="ARBA00001947"/>
    </source>
</evidence>
<keyword evidence="9 11" id="KW-0482">Metalloprotease</keyword>
<evidence type="ECO:0000256" key="5">
    <source>
        <dbReference type="ARBA" id="ARBA00022670"/>
    </source>
</evidence>
<dbReference type="OrthoDB" id="3227768at2759"/>
<sequence length="105" mass="11824">WSIHTIDEVWKEILWAYSCLINKHGFSDAIFPPISGTYTRRQRILPPLPLLPKHGYTMPLQLVVPGMKSRPFSPSCFDARTAILQADEALTGDASVAGRMPWGRM</sequence>
<evidence type="ECO:0000256" key="9">
    <source>
        <dbReference type="ARBA" id="ARBA00023049"/>
    </source>
</evidence>
<keyword evidence="6 11" id="KW-0479">Metal-binding</keyword>
<evidence type="ECO:0000256" key="4">
    <source>
        <dbReference type="ARBA" id="ARBA00022525"/>
    </source>
</evidence>
<evidence type="ECO:0000256" key="7">
    <source>
        <dbReference type="ARBA" id="ARBA00022801"/>
    </source>
</evidence>
<keyword evidence="4 11" id="KW-0964">Secreted</keyword>
<dbReference type="InterPro" id="IPR027268">
    <property type="entry name" value="Peptidase_M4/M1_CTD_sf"/>
</dbReference>
<comment type="subcellular location">
    <subcellularLocation>
        <location evidence="2 11">Secreted</location>
    </subcellularLocation>
</comment>
<evidence type="ECO:0000256" key="2">
    <source>
        <dbReference type="ARBA" id="ARBA00004613"/>
    </source>
</evidence>
<dbReference type="GO" id="GO:0004222">
    <property type="term" value="F:metalloendopeptidase activity"/>
    <property type="evidence" value="ECO:0007669"/>
    <property type="project" value="InterPro"/>
</dbReference>
<evidence type="ECO:0000313" key="13">
    <source>
        <dbReference type="Proteomes" id="UP000053989"/>
    </source>
</evidence>
<evidence type="ECO:0000256" key="8">
    <source>
        <dbReference type="ARBA" id="ARBA00022833"/>
    </source>
</evidence>
<dbReference type="EC" id="3.4.24.-" evidence="11"/>
<dbReference type="PANTHER" id="PTHR33478">
    <property type="entry name" value="EXTRACELLULAR METALLOPROTEINASE MEP"/>
    <property type="match status" value="1"/>
</dbReference>
<comment type="cofactor">
    <cofactor evidence="1 11">
        <name>Zn(2+)</name>
        <dbReference type="ChEBI" id="CHEBI:29105"/>
    </cofactor>
</comment>
<dbReference type="EMBL" id="KN822037">
    <property type="protein sequence ID" value="KIM63169.1"/>
    <property type="molecule type" value="Genomic_DNA"/>
</dbReference>